<dbReference type="NCBIfam" id="TIGR02269">
    <property type="entry name" value="TIGR02269 family lipoprotein"/>
    <property type="match status" value="1"/>
</dbReference>
<protein>
    <submittedName>
        <fullName evidence="1">Myxococcus xanthus paralogous lipoprotein family TIGR02269</fullName>
    </submittedName>
</protein>
<sequence length="126" mass="14751">MSFHFRYREGFLPAFPKLEGRLVKHHLFPQAADLARWFKAQGIKVHDWTMVIPEHVHWRIHSGSARGGLWNQAWREFRDTNPTRRYTQEELLAKAFELAFRFDVVGPIIPYGRSLVPPAGPQLFAQ</sequence>
<gene>
    <name evidence="1" type="ORF">SAMN05444354_106122</name>
</gene>
<dbReference type="InterPro" id="IPR011755">
    <property type="entry name" value="CHP02269_MYXXA"/>
</dbReference>
<evidence type="ECO:0000313" key="1">
    <source>
        <dbReference type="EMBL" id="SEL46711.1"/>
    </source>
</evidence>
<accession>A0A1H7QF34</accession>
<dbReference type="EMBL" id="FOAP01000006">
    <property type="protein sequence ID" value="SEL46711.1"/>
    <property type="molecule type" value="Genomic_DNA"/>
</dbReference>
<dbReference type="AlphaFoldDB" id="A0A1H7QF34"/>
<name>A0A1H7QF34_STIAU</name>
<keyword evidence="2" id="KW-1185">Reference proteome</keyword>
<dbReference type="Pfam" id="PF09533">
    <property type="entry name" value="DUF2380"/>
    <property type="match status" value="1"/>
</dbReference>
<dbReference type="Proteomes" id="UP000182719">
    <property type="component" value="Unassembled WGS sequence"/>
</dbReference>
<organism evidence="1 2">
    <name type="scientific">Stigmatella aurantiaca</name>
    <dbReference type="NCBI Taxonomy" id="41"/>
    <lineage>
        <taxon>Bacteria</taxon>
        <taxon>Pseudomonadati</taxon>
        <taxon>Myxococcota</taxon>
        <taxon>Myxococcia</taxon>
        <taxon>Myxococcales</taxon>
        <taxon>Cystobacterineae</taxon>
        <taxon>Archangiaceae</taxon>
        <taxon>Stigmatella</taxon>
    </lineage>
</organism>
<reference evidence="2" key="1">
    <citation type="submission" date="2016-10" db="EMBL/GenBank/DDBJ databases">
        <authorList>
            <person name="Varghese N."/>
            <person name="Submissions S."/>
        </authorList>
    </citation>
    <scope>NUCLEOTIDE SEQUENCE [LARGE SCALE GENOMIC DNA]</scope>
    <source>
        <strain evidence="2">DSM 17044</strain>
    </source>
</reference>
<evidence type="ECO:0000313" key="2">
    <source>
        <dbReference type="Proteomes" id="UP000182719"/>
    </source>
</evidence>
<keyword evidence="1" id="KW-0449">Lipoprotein</keyword>
<proteinExistence type="predicted"/>